<accession>A0A2H3KSY6</accession>
<keyword evidence="1" id="KW-0378">Hydrolase</keyword>
<organism evidence="1 2">
    <name type="scientific">Candidatus Chloroploca asiatica</name>
    <dbReference type="NCBI Taxonomy" id="1506545"/>
    <lineage>
        <taxon>Bacteria</taxon>
        <taxon>Bacillati</taxon>
        <taxon>Chloroflexota</taxon>
        <taxon>Chloroflexia</taxon>
        <taxon>Chloroflexales</taxon>
        <taxon>Chloroflexineae</taxon>
        <taxon>Oscillochloridaceae</taxon>
        <taxon>Candidatus Chloroploca</taxon>
    </lineage>
</organism>
<comment type="caution">
    <text evidence="1">The sequence shown here is derived from an EMBL/GenBank/DDBJ whole genome shotgun (WGS) entry which is preliminary data.</text>
</comment>
<dbReference type="Proteomes" id="UP000220922">
    <property type="component" value="Unassembled WGS sequence"/>
</dbReference>
<evidence type="ECO:0000313" key="2">
    <source>
        <dbReference type="Proteomes" id="UP000220922"/>
    </source>
</evidence>
<proteinExistence type="predicted"/>
<evidence type="ECO:0000313" key="1">
    <source>
        <dbReference type="EMBL" id="PDV96972.1"/>
    </source>
</evidence>
<keyword evidence="2" id="KW-1185">Reference proteome</keyword>
<sequence>MKTIVIIHPGRGDEQLTVKLLGQAITMRRIGCAGDLDQARELILAHDGQVDAIGLEGMPGRLRLGNASRAYPPGQRLLTAAHHTPTVDGSGARAMLERWAVTLVEKAQPGIFSQKRVLMVPGLNHEGLSHALDRRVGAVRYADPVLYFGVPALPGIGSRITLDSLAGPTLDRLRELSFAQLAHPTVTNGGRRAAAQFRWADVLAGDVDLIRRWAPRDLKHKLVVTTAVTKEDRADLRDRGVSLVVALFDALLEGADPRHSSAAAIEAALVALRPSPDAPLREDTYLDLLAELNWTPSVYPLQASEAGINRFAFVIHPLNVKFIHQHKLFRWTRYLPDSLVEAVAAYFPPLYLGKIKGGVSPTTDQRIEGHLISLGATPRQMMRHHERFTYRQLNIAARMSERLGARLMGLGAFTSVVGDAGITVAHEAEIAITSGNSLTVAATLEAAKQAVIKMGATDLAHGRAMIIGATGSIGSVCARLLAQAIHDVVLVSIEPEKLIALKRAIEAETPGSRVVIATHTEDMVEQCDLIVTATSAFGQRIIDISRCKPGAVICDVARPPDISPAEAALRPDVLVIESGEVLIPGVTDIGYDIGLPRGTAYACLAETALLAMDGRFEDYTLGRNISIERVKEIYRLFKKHNFQLAGLRSFEVYVTEEDFAQRRALAARLHADPALFKRTQAEAHEKLQRLPKAAKGVQESVWHQASTQVREWTIQGAMALGSQISRRLPQPNRDEEVRR</sequence>
<protein>
    <submittedName>
        <fullName evidence="1">Serine carboxypeptidase</fullName>
    </submittedName>
</protein>
<gene>
    <name evidence="1" type="ORF">A9Q02_05375</name>
</gene>
<dbReference type="EMBL" id="LYXE01000170">
    <property type="protein sequence ID" value="PDV96972.1"/>
    <property type="molecule type" value="Genomic_DNA"/>
</dbReference>
<reference evidence="1 2" key="1">
    <citation type="submission" date="2016-05" db="EMBL/GenBank/DDBJ databases">
        <authorList>
            <person name="Lavstsen T."/>
            <person name="Jespersen J.S."/>
        </authorList>
    </citation>
    <scope>NUCLEOTIDE SEQUENCE [LARGE SCALE GENOMIC DNA]</scope>
    <source>
        <strain evidence="1 2">B7-9</strain>
    </source>
</reference>
<keyword evidence="1" id="KW-0121">Carboxypeptidase</keyword>
<dbReference type="SUPFAM" id="SSF51735">
    <property type="entry name" value="NAD(P)-binding Rossmann-fold domains"/>
    <property type="match status" value="1"/>
</dbReference>
<dbReference type="Gene3D" id="3.40.50.720">
    <property type="entry name" value="NAD(P)-binding Rossmann-like Domain"/>
    <property type="match status" value="1"/>
</dbReference>
<dbReference type="InterPro" id="IPR036291">
    <property type="entry name" value="NAD(P)-bd_dom_sf"/>
</dbReference>
<dbReference type="AlphaFoldDB" id="A0A2H3KSY6"/>
<name>A0A2H3KSY6_9CHLR</name>
<keyword evidence="1" id="KW-0645">Protease</keyword>
<dbReference type="GO" id="GO:0004180">
    <property type="term" value="F:carboxypeptidase activity"/>
    <property type="evidence" value="ECO:0007669"/>
    <property type="project" value="UniProtKB-KW"/>
</dbReference>
<dbReference type="RefSeq" id="WP_216361570.1">
    <property type="nucleotide sequence ID" value="NZ_LYXE01000170.1"/>
</dbReference>